<accession>A0A5E4W139</accession>
<proteinExistence type="predicted"/>
<dbReference type="EMBL" id="CABPSB010000009">
    <property type="protein sequence ID" value="VVE16990.1"/>
    <property type="molecule type" value="Genomic_DNA"/>
</dbReference>
<keyword evidence="2" id="KW-1185">Reference proteome</keyword>
<dbReference type="AlphaFoldDB" id="A0A5E4W139"/>
<sequence>MCVTMPPHPATAWEFVAGDIIARSAAGLANLPRPTHGVPVSG</sequence>
<organism evidence="1 2">
    <name type="scientific">Pandoraea anhela</name>
    <dbReference type="NCBI Taxonomy" id="2508295"/>
    <lineage>
        <taxon>Bacteria</taxon>
        <taxon>Pseudomonadati</taxon>
        <taxon>Pseudomonadota</taxon>
        <taxon>Betaproteobacteria</taxon>
        <taxon>Burkholderiales</taxon>
        <taxon>Burkholderiaceae</taxon>
        <taxon>Pandoraea</taxon>
    </lineage>
</organism>
<evidence type="ECO:0000313" key="2">
    <source>
        <dbReference type="Proteomes" id="UP000406256"/>
    </source>
</evidence>
<dbReference type="Proteomes" id="UP000406256">
    <property type="component" value="Unassembled WGS sequence"/>
</dbReference>
<evidence type="ECO:0000313" key="1">
    <source>
        <dbReference type="EMBL" id="VVE16990.1"/>
    </source>
</evidence>
<reference evidence="1 2" key="1">
    <citation type="submission" date="2019-08" db="EMBL/GenBank/DDBJ databases">
        <authorList>
            <person name="Peeters C."/>
        </authorList>
    </citation>
    <scope>NUCLEOTIDE SEQUENCE [LARGE SCALE GENOMIC DNA]</scope>
    <source>
        <strain evidence="1 2">LMG 31108</strain>
    </source>
</reference>
<protein>
    <submittedName>
        <fullName evidence="1">Uncharacterized protein</fullName>
    </submittedName>
</protein>
<gene>
    <name evidence="1" type="ORF">PAN31108_02924</name>
</gene>
<name>A0A5E4W139_9BURK</name>